<dbReference type="InterPro" id="IPR010499">
    <property type="entry name" value="AraC_E-bd"/>
</dbReference>
<protein>
    <recommendedName>
        <fullName evidence="1">AraC effector-binding domain-containing protein</fullName>
    </recommendedName>
</protein>
<dbReference type="RefSeq" id="WP_188368108.1">
    <property type="nucleotide sequence ID" value="NZ_BMDT01000009.1"/>
</dbReference>
<dbReference type="SUPFAM" id="SSF55136">
    <property type="entry name" value="Probable bacterial effector-binding domain"/>
    <property type="match status" value="1"/>
</dbReference>
<dbReference type="AlphaFoldDB" id="A0A917N6X0"/>
<keyword evidence="3" id="KW-1185">Reference proteome</keyword>
<evidence type="ECO:0000313" key="2">
    <source>
        <dbReference type="EMBL" id="GGI66277.1"/>
    </source>
</evidence>
<feature type="domain" description="AraC effector-binding" evidence="1">
    <location>
        <begin position="1"/>
        <end position="152"/>
    </location>
</feature>
<dbReference type="InterPro" id="IPR011256">
    <property type="entry name" value="Reg_factor_effector_dom_sf"/>
</dbReference>
<dbReference type="EMBL" id="BMDT01000009">
    <property type="protein sequence ID" value="GGI66277.1"/>
    <property type="molecule type" value="Genomic_DNA"/>
</dbReference>
<reference evidence="2" key="2">
    <citation type="submission" date="2020-09" db="EMBL/GenBank/DDBJ databases">
        <authorList>
            <person name="Sun Q."/>
            <person name="Sedlacek I."/>
        </authorList>
    </citation>
    <scope>NUCLEOTIDE SEQUENCE</scope>
    <source>
        <strain evidence="2">CCM 8433</strain>
    </source>
</reference>
<evidence type="ECO:0000313" key="3">
    <source>
        <dbReference type="Proteomes" id="UP000622610"/>
    </source>
</evidence>
<organism evidence="2 3">
    <name type="scientific">Enterococcus alcedinis</name>
    <dbReference type="NCBI Taxonomy" id="1274384"/>
    <lineage>
        <taxon>Bacteria</taxon>
        <taxon>Bacillati</taxon>
        <taxon>Bacillota</taxon>
        <taxon>Bacilli</taxon>
        <taxon>Lactobacillales</taxon>
        <taxon>Enterococcaceae</taxon>
        <taxon>Enterococcus</taxon>
    </lineage>
</organism>
<dbReference type="Proteomes" id="UP000622610">
    <property type="component" value="Unassembled WGS sequence"/>
</dbReference>
<dbReference type="PANTHER" id="PTHR40055:SF1">
    <property type="entry name" value="TRANSCRIPTIONAL REGULATOR YGIV-RELATED"/>
    <property type="match status" value="1"/>
</dbReference>
<gene>
    <name evidence="2" type="ORF">GCM10011482_19310</name>
</gene>
<dbReference type="SMART" id="SM00871">
    <property type="entry name" value="AraC_E_bind"/>
    <property type="match status" value="1"/>
</dbReference>
<dbReference type="InterPro" id="IPR029442">
    <property type="entry name" value="GyrI-like"/>
</dbReference>
<comment type="caution">
    <text evidence="2">The sequence shown here is derived from an EMBL/GenBank/DDBJ whole genome shotgun (WGS) entry which is preliminary data.</text>
</comment>
<proteinExistence type="predicted"/>
<evidence type="ECO:0000259" key="1">
    <source>
        <dbReference type="SMART" id="SM00871"/>
    </source>
</evidence>
<name>A0A917N6X0_9ENTE</name>
<dbReference type="PANTHER" id="PTHR40055">
    <property type="entry name" value="TRANSCRIPTIONAL REGULATOR YGIV-RELATED"/>
    <property type="match status" value="1"/>
</dbReference>
<reference evidence="2" key="1">
    <citation type="journal article" date="2014" name="Int. J. Syst. Evol. Microbiol.">
        <title>Complete genome sequence of Corynebacterium casei LMG S-19264T (=DSM 44701T), isolated from a smear-ripened cheese.</title>
        <authorList>
            <consortium name="US DOE Joint Genome Institute (JGI-PGF)"/>
            <person name="Walter F."/>
            <person name="Albersmeier A."/>
            <person name="Kalinowski J."/>
            <person name="Ruckert C."/>
        </authorList>
    </citation>
    <scope>NUCLEOTIDE SEQUENCE</scope>
    <source>
        <strain evidence="2">CCM 8433</strain>
    </source>
</reference>
<dbReference type="Gene3D" id="3.20.80.10">
    <property type="entry name" value="Regulatory factor, effector binding domain"/>
    <property type="match status" value="1"/>
</dbReference>
<accession>A0A917N6X0</accession>
<dbReference type="InterPro" id="IPR050908">
    <property type="entry name" value="SmbC-like"/>
</dbReference>
<dbReference type="Pfam" id="PF06445">
    <property type="entry name" value="GyrI-like"/>
    <property type="match status" value="1"/>
</dbReference>
<sequence>MKPIIEILPTQKIVYMRNVGPYGSVENFQMMQTFQQWIEGNHLGDRLKESGILGIPLDNPQQTPPEACRYDLALFISEREVANGLVQERLFTGGKYVVFEVPHTTEAVERFWLTIDQQIQEKQLRLRNSPIIERFKAVIGTEQICEFLVPIEG</sequence>